<evidence type="ECO:0008006" key="3">
    <source>
        <dbReference type="Google" id="ProtNLM"/>
    </source>
</evidence>
<accession>A0A9W8MTQ4</accession>
<keyword evidence="2" id="KW-1185">Reference proteome</keyword>
<organism evidence="1 2">
    <name type="scientific">Agrocybe chaxingu</name>
    <dbReference type="NCBI Taxonomy" id="84603"/>
    <lineage>
        <taxon>Eukaryota</taxon>
        <taxon>Fungi</taxon>
        <taxon>Dikarya</taxon>
        <taxon>Basidiomycota</taxon>
        <taxon>Agaricomycotina</taxon>
        <taxon>Agaricomycetes</taxon>
        <taxon>Agaricomycetidae</taxon>
        <taxon>Agaricales</taxon>
        <taxon>Agaricineae</taxon>
        <taxon>Strophariaceae</taxon>
        <taxon>Agrocybe</taxon>
    </lineage>
</organism>
<name>A0A9W8MTQ4_9AGAR</name>
<dbReference type="OrthoDB" id="3064286at2759"/>
<dbReference type="SUPFAM" id="SSF81383">
    <property type="entry name" value="F-box domain"/>
    <property type="match status" value="1"/>
</dbReference>
<gene>
    <name evidence="1" type="ORF">NLJ89_g7416</name>
</gene>
<reference evidence="1" key="1">
    <citation type="submission" date="2022-07" db="EMBL/GenBank/DDBJ databases">
        <title>Genome Sequence of Agrocybe chaxingu.</title>
        <authorList>
            <person name="Buettner E."/>
        </authorList>
    </citation>
    <scope>NUCLEOTIDE SEQUENCE</scope>
    <source>
        <strain evidence="1">MP-N11</strain>
    </source>
</reference>
<proteinExistence type="predicted"/>
<dbReference type="Proteomes" id="UP001148786">
    <property type="component" value="Unassembled WGS sequence"/>
</dbReference>
<dbReference type="EMBL" id="JANKHO010000883">
    <property type="protein sequence ID" value="KAJ3505437.1"/>
    <property type="molecule type" value="Genomic_DNA"/>
</dbReference>
<dbReference type="InterPro" id="IPR036047">
    <property type="entry name" value="F-box-like_dom_sf"/>
</dbReference>
<evidence type="ECO:0000313" key="1">
    <source>
        <dbReference type="EMBL" id="KAJ3505437.1"/>
    </source>
</evidence>
<dbReference type="AlphaFoldDB" id="A0A9W8MTQ4"/>
<evidence type="ECO:0000313" key="2">
    <source>
        <dbReference type="Proteomes" id="UP001148786"/>
    </source>
</evidence>
<protein>
    <recommendedName>
        <fullName evidence="3">F-box domain-containing protein</fullName>
    </recommendedName>
</protein>
<comment type="caution">
    <text evidence="1">The sequence shown here is derived from an EMBL/GenBank/DDBJ whole genome shotgun (WGS) entry which is preliminary data.</text>
</comment>
<sequence length="515" mass="58136">MAEDNPSSAALRKIDKEIQALHISFQTQHASLLAQQANLLRRLQEPHIPTLPPDVLLEAFCHLLGDDNDSKTIVHPSTVCRLWHGTAVGSPFLWTLILVNHHDNEAKEDAIVEIAETCTERANSCLITLKVEVQNLSHSSKNLIRRILEATRNSKWEKIDISATYTSDFEPVFSGLLNAENIPTVHTFTLTSSVRKDVLEDAWPRQVYNVVAWDLHLPIGAINLQPYRSLRSFTFDCSQAFNADLYAVPWSQLSYLKFTGVTDPELYLPILRECAKFETCMLGTYDPSSEITPAIASLPLVHLPKLRRLELISRQIPQLIPLKIRTPAVEELVLQFEDDYKDGIGAELYDYLDSIGGILRKLQVPMAMARDEFGTSIISLNVLEELVVSGSFNSWSAEDSRDPSHLEGVRDFLSEISRAARVSGVRHYPLPHLRTLEMKGQIFRADETLRGYVLDFVDARINHAQSGLEGVSVRPRPIERVVYRLADEAKGKLQKQAARFESWREEGIVIVDIED</sequence>